<dbReference type="PANTHER" id="PTHR45947:SF3">
    <property type="entry name" value="SULFOQUINOVOSYL TRANSFERASE SQD2"/>
    <property type="match status" value="1"/>
</dbReference>
<dbReference type="InterPro" id="IPR001296">
    <property type="entry name" value="Glyco_trans_1"/>
</dbReference>
<feature type="domain" description="Glycosyl transferase family 1" evidence="2">
    <location>
        <begin position="192"/>
        <end position="309"/>
    </location>
</feature>
<feature type="region of interest" description="Disordered" evidence="1">
    <location>
        <begin position="341"/>
        <end position="362"/>
    </location>
</feature>
<dbReference type="InterPro" id="IPR028098">
    <property type="entry name" value="Glyco_trans_4-like_N"/>
</dbReference>
<accession>A0A6J7J307</accession>
<evidence type="ECO:0000313" key="5">
    <source>
        <dbReference type="EMBL" id="CAB4937509.1"/>
    </source>
</evidence>
<dbReference type="Pfam" id="PF00534">
    <property type="entry name" value="Glycos_transf_1"/>
    <property type="match status" value="1"/>
</dbReference>
<dbReference type="Gene3D" id="3.40.50.2000">
    <property type="entry name" value="Glycogen Phosphorylase B"/>
    <property type="match status" value="2"/>
</dbReference>
<evidence type="ECO:0000259" key="3">
    <source>
        <dbReference type="Pfam" id="PF13439"/>
    </source>
</evidence>
<dbReference type="SUPFAM" id="SSF53756">
    <property type="entry name" value="UDP-Glycosyltransferase/glycogen phosphorylase"/>
    <property type="match status" value="1"/>
</dbReference>
<organism evidence="5">
    <name type="scientific">freshwater metagenome</name>
    <dbReference type="NCBI Taxonomy" id="449393"/>
    <lineage>
        <taxon>unclassified sequences</taxon>
        <taxon>metagenomes</taxon>
        <taxon>ecological metagenomes</taxon>
    </lineage>
</organism>
<sequence>MEAAIVHDYLTQRGGAERVVLSLSRMLPDAPIHTSLYEPSGTYPEFGDRQIHCSPLNRLPQLRSRHRLALPLLAPAFSAMHVNAEVTVCSSSGWAHGVRTSGSKVVYCHAPARWLYQSAAYTAESSVAVRSALALLRTPLLRWDRRAARSADVYVVNSTRTREMVRDAYGIDSEVIHPPHGICETGTEIPVENLDPGFFLCVSRLLPYKNLEALLGAFAYLSTERLVIVGSGPDRDRLRALATANVTFLHDVPDGQLQWLYSKAEALFAVGLEDFGLTPIEAASFGVPTIARPFGGYLDTVIEGVNGRFLLGLGPVDIEVAIRELRLDSLPPDGVRRSSERFSESEFANRMSEAIQRARRDG</sequence>
<dbReference type="Pfam" id="PF13439">
    <property type="entry name" value="Glyco_transf_4"/>
    <property type="match status" value="1"/>
</dbReference>
<dbReference type="EMBL" id="CAEMXZ010000015">
    <property type="protein sequence ID" value="CAB4322787.1"/>
    <property type="molecule type" value="Genomic_DNA"/>
</dbReference>
<evidence type="ECO:0000256" key="1">
    <source>
        <dbReference type="SAM" id="MobiDB-lite"/>
    </source>
</evidence>
<protein>
    <submittedName>
        <fullName evidence="5">Unannotated protein</fullName>
    </submittedName>
</protein>
<proteinExistence type="predicted"/>
<evidence type="ECO:0000259" key="2">
    <source>
        <dbReference type="Pfam" id="PF00534"/>
    </source>
</evidence>
<feature type="domain" description="Glycosyltransferase subfamily 4-like N-terminal" evidence="3">
    <location>
        <begin position="14"/>
        <end position="178"/>
    </location>
</feature>
<dbReference type="InterPro" id="IPR050194">
    <property type="entry name" value="Glycosyltransferase_grp1"/>
</dbReference>
<name>A0A6J7J307_9ZZZZ</name>
<reference evidence="5" key="1">
    <citation type="submission" date="2020-05" db="EMBL/GenBank/DDBJ databases">
        <authorList>
            <person name="Chiriac C."/>
            <person name="Salcher M."/>
            <person name="Ghai R."/>
            <person name="Kavagutti S V."/>
        </authorList>
    </citation>
    <scope>NUCLEOTIDE SEQUENCE</scope>
</reference>
<dbReference type="PANTHER" id="PTHR45947">
    <property type="entry name" value="SULFOQUINOVOSYL TRANSFERASE SQD2"/>
    <property type="match status" value="1"/>
</dbReference>
<dbReference type="EMBL" id="CAFBNC010000046">
    <property type="protein sequence ID" value="CAB4937509.1"/>
    <property type="molecule type" value="Genomic_DNA"/>
</dbReference>
<dbReference type="GO" id="GO:0016757">
    <property type="term" value="F:glycosyltransferase activity"/>
    <property type="evidence" value="ECO:0007669"/>
    <property type="project" value="InterPro"/>
</dbReference>
<dbReference type="AlphaFoldDB" id="A0A6J7J307"/>
<evidence type="ECO:0000313" key="4">
    <source>
        <dbReference type="EMBL" id="CAB4322787.1"/>
    </source>
</evidence>
<gene>
    <name evidence="4" type="ORF">UFOPK1392_00524</name>
    <name evidence="5" type="ORF">UFOPK3733_01068</name>
</gene>